<dbReference type="InterPro" id="IPR036465">
    <property type="entry name" value="vWFA_dom_sf"/>
</dbReference>
<dbReference type="InterPro" id="IPR002035">
    <property type="entry name" value="VWF_A"/>
</dbReference>
<comment type="caution">
    <text evidence="2">The sequence shown here is derived from an EMBL/GenBank/DDBJ whole genome shotgun (WGS) entry which is preliminary data.</text>
</comment>
<proteinExistence type="predicted"/>
<protein>
    <submittedName>
        <fullName evidence="2">VWA domain-containing protein</fullName>
    </submittedName>
</protein>
<dbReference type="SMART" id="SM00327">
    <property type="entry name" value="VWA"/>
    <property type="match status" value="1"/>
</dbReference>
<dbReference type="PANTHER" id="PTHR30634">
    <property type="entry name" value="OUTER MEMBRANE LOLAB LIPOPROTEIN INSERTION APPARATUS"/>
    <property type="match status" value="1"/>
</dbReference>
<dbReference type="Pfam" id="PF05762">
    <property type="entry name" value="VWA_CoxE"/>
    <property type="match status" value="1"/>
</dbReference>
<accession>A0ABT4CRH5</accession>
<evidence type="ECO:0000259" key="1">
    <source>
        <dbReference type="SMART" id="SM00327"/>
    </source>
</evidence>
<dbReference type="SUPFAM" id="SSF53300">
    <property type="entry name" value="vWA-like"/>
    <property type="match status" value="1"/>
</dbReference>
<sequence length="379" mass="43004">MERDLETLNRWRLVLGKFSEDSFGFGEGGFKYTEVDDVLDFLYGREYGEEQGVRTDRGKNRAAGNGNSILTVPRWITKIRELFPRQTIEILEKHALDKYGLVELLNDKEVLSKLEPNVDLLKSIIQMKHMMKGEVLETAKSIVKKVAKEIEKQLESDIKTSIMGKIDKNNRGHIKSIRNIDFKRTINKNLKNFDIERNQLIVDQVYFNRRVKSYNKWNVIIAVDESGSMLDSIIHSAVMAGIFAKLPMLKTNLIIFDTQVVDLSDHIDDPVTTLMSVQLGGGTYIAKALQYCESLIQNPYRTMVVMVTDLYECGDIRNMYRRAKNIIDTGAKLIILTALDSQSVPSYDKNAAKTLRNMGAEVAALTPEGLSKWIASVIS</sequence>
<reference evidence="2" key="1">
    <citation type="submission" date="2022-12" db="EMBL/GenBank/DDBJ databases">
        <authorList>
            <person name="Wang J."/>
        </authorList>
    </citation>
    <scope>NUCLEOTIDE SEQUENCE</scope>
    <source>
        <strain evidence="2">HY-42-06</strain>
    </source>
</reference>
<keyword evidence="3" id="KW-1185">Reference proteome</keyword>
<feature type="domain" description="VWFA" evidence="1">
    <location>
        <begin position="216"/>
        <end position="378"/>
    </location>
</feature>
<dbReference type="Proteomes" id="UP001079657">
    <property type="component" value="Unassembled WGS sequence"/>
</dbReference>
<dbReference type="InterPro" id="IPR008912">
    <property type="entry name" value="Uncharacterised_CoxE"/>
</dbReference>
<gene>
    <name evidence="2" type="ORF">OXH55_13615</name>
</gene>
<dbReference type="EMBL" id="JAPQES010000005">
    <property type="protein sequence ID" value="MCY6371678.1"/>
    <property type="molecule type" value="Genomic_DNA"/>
</dbReference>
<organism evidence="2 3">
    <name type="scientific">Clostridium ganghwense</name>
    <dbReference type="NCBI Taxonomy" id="312089"/>
    <lineage>
        <taxon>Bacteria</taxon>
        <taxon>Bacillati</taxon>
        <taxon>Bacillota</taxon>
        <taxon>Clostridia</taxon>
        <taxon>Eubacteriales</taxon>
        <taxon>Clostridiaceae</taxon>
        <taxon>Clostridium</taxon>
    </lineage>
</organism>
<evidence type="ECO:0000313" key="2">
    <source>
        <dbReference type="EMBL" id="MCY6371678.1"/>
    </source>
</evidence>
<dbReference type="PANTHER" id="PTHR30634:SF16">
    <property type="entry name" value="OUTER-MEMBRANE LIPOPROTEIN LOLB"/>
    <property type="match status" value="1"/>
</dbReference>
<dbReference type="Gene3D" id="3.40.50.410">
    <property type="entry name" value="von Willebrand factor, type A domain"/>
    <property type="match status" value="1"/>
</dbReference>
<name>A0ABT4CRH5_9CLOT</name>
<dbReference type="InterPro" id="IPR050458">
    <property type="entry name" value="LolB"/>
</dbReference>
<evidence type="ECO:0000313" key="3">
    <source>
        <dbReference type="Proteomes" id="UP001079657"/>
    </source>
</evidence>